<organism evidence="2 3">
    <name type="scientific">Sarcophilus harrisii</name>
    <name type="common">Tasmanian devil</name>
    <name type="synonym">Sarcophilus laniarius</name>
    <dbReference type="NCBI Taxonomy" id="9305"/>
    <lineage>
        <taxon>Eukaryota</taxon>
        <taxon>Metazoa</taxon>
        <taxon>Chordata</taxon>
        <taxon>Craniata</taxon>
        <taxon>Vertebrata</taxon>
        <taxon>Euteleostomi</taxon>
        <taxon>Mammalia</taxon>
        <taxon>Metatheria</taxon>
        <taxon>Dasyuromorphia</taxon>
        <taxon>Dasyuridae</taxon>
        <taxon>Sarcophilus</taxon>
    </lineage>
</organism>
<accession>A0A7N4V3N5</accession>
<evidence type="ECO:0000259" key="1">
    <source>
        <dbReference type="PROSITE" id="PS50805"/>
    </source>
</evidence>
<dbReference type="InParanoid" id="A0A7N4V3N5"/>
<protein>
    <recommendedName>
        <fullName evidence="1">KRAB domain-containing protein</fullName>
    </recommendedName>
</protein>
<dbReference type="Pfam" id="PF01352">
    <property type="entry name" value="KRAB"/>
    <property type="match status" value="1"/>
</dbReference>
<evidence type="ECO:0000313" key="2">
    <source>
        <dbReference type="Ensembl" id="ENSSHAP00000036930.1"/>
    </source>
</evidence>
<dbReference type="PROSITE" id="PS50805">
    <property type="entry name" value="KRAB"/>
    <property type="match status" value="1"/>
</dbReference>
<dbReference type="PANTHER" id="PTHR23232">
    <property type="entry name" value="KRAB DOMAIN C2H2 ZINC FINGER"/>
    <property type="match status" value="1"/>
</dbReference>
<dbReference type="InterPro" id="IPR001909">
    <property type="entry name" value="KRAB"/>
</dbReference>
<dbReference type="InterPro" id="IPR050169">
    <property type="entry name" value="Krueppel_C2H2_ZnF"/>
</dbReference>
<dbReference type="Ensembl" id="ENSSHAT00000051240.1">
    <property type="protein sequence ID" value="ENSSHAP00000036930.1"/>
    <property type="gene ID" value="ENSSHAG00000022391.1"/>
</dbReference>
<dbReference type="Proteomes" id="UP000007648">
    <property type="component" value="Unassembled WGS sequence"/>
</dbReference>
<dbReference type="AlphaFoldDB" id="A0A7N4V3N5"/>
<dbReference type="CDD" id="cd07765">
    <property type="entry name" value="KRAB_A-box"/>
    <property type="match status" value="1"/>
</dbReference>
<dbReference type="GeneTree" id="ENSGT00940000163050"/>
<proteinExistence type="predicted"/>
<gene>
    <name evidence="2" type="primary">LOC100917306</name>
</gene>
<dbReference type="InterPro" id="IPR036051">
    <property type="entry name" value="KRAB_dom_sf"/>
</dbReference>
<reference evidence="2" key="2">
    <citation type="submission" date="2025-08" db="UniProtKB">
        <authorList>
            <consortium name="Ensembl"/>
        </authorList>
    </citation>
    <scope>IDENTIFICATION</scope>
</reference>
<dbReference type="Gene3D" id="6.10.140.140">
    <property type="match status" value="1"/>
</dbReference>
<feature type="domain" description="KRAB" evidence="1">
    <location>
        <begin position="15"/>
        <end position="86"/>
    </location>
</feature>
<dbReference type="GO" id="GO:0006355">
    <property type="term" value="P:regulation of DNA-templated transcription"/>
    <property type="evidence" value="ECO:0007669"/>
    <property type="project" value="InterPro"/>
</dbReference>
<reference evidence="2" key="3">
    <citation type="submission" date="2025-09" db="UniProtKB">
        <authorList>
            <consortium name="Ensembl"/>
        </authorList>
    </citation>
    <scope>IDENTIFICATION</scope>
</reference>
<dbReference type="SUPFAM" id="SSF109640">
    <property type="entry name" value="KRAB domain (Kruppel-associated box)"/>
    <property type="match status" value="1"/>
</dbReference>
<reference evidence="2 3" key="1">
    <citation type="journal article" date="2011" name="Proc. Natl. Acad. Sci. U.S.A.">
        <title>Genetic diversity and population structure of the endangered marsupial Sarcophilus harrisii (Tasmanian devil).</title>
        <authorList>
            <person name="Miller W."/>
            <person name="Hayes V.M."/>
            <person name="Ratan A."/>
            <person name="Petersen D.C."/>
            <person name="Wittekindt N.E."/>
            <person name="Miller J."/>
            <person name="Walenz B."/>
            <person name="Knight J."/>
            <person name="Qi J."/>
            <person name="Zhao F."/>
            <person name="Wang Q."/>
            <person name="Bedoya-Reina O.C."/>
            <person name="Katiyar N."/>
            <person name="Tomsho L.P."/>
            <person name="Kasson L.M."/>
            <person name="Hardie R.A."/>
            <person name="Woodbridge P."/>
            <person name="Tindall E.A."/>
            <person name="Bertelsen M.F."/>
            <person name="Dixon D."/>
            <person name="Pyecroft S."/>
            <person name="Helgen K.M."/>
            <person name="Lesk A.M."/>
            <person name="Pringle T.H."/>
            <person name="Patterson N."/>
            <person name="Zhang Y."/>
            <person name="Kreiss A."/>
            <person name="Woods G.M."/>
            <person name="Jones M.E."/>
            <person name="Schuster S.C."/>
        </authorList>
    </citation>
    <scope>NUCLEOTIDE SEQUENCE [LARGE SCALE GENOMIC DNA]</scope>
</reference>
<evidence type="ECO:0000313" key="3">
    <source>
        <dbReference type="Proteomes" id="UP000007648"/>
    </source>
</evidence>
<name>A0A7N4V3N5_SARHA</name>
<dbReference type="SMART" id="SM00349">
    <property type="entry name" value="KRAB"/>
    <property type="match status" value="1"/>
</dbReference>
<sequence>MMAAEPLPVEQQVSMMFEDIAIYLTQEEWRLLHPAQRDLYKNVMMENYGNIVSLGFLVSKPDVISQLEQGEEPWVLDMQEAQGRKVLRDDNSGYDTQIKNKIFI</sequence>
<keyword evidence="3" id="KW-1185">Reference proteome</keyword>
<dbReference type="PANTHER" id="PTHR23232:SF142">
    <property type="entry name" value="GASTRULA ZINC FINGER PROTEIN XLCGF57.1-LIKE-RELATED"/>
    <property type="match status" value="1"/>
</dbReference>